<proteinExistence type="predicted"/>
<organism evidence="5 6">
    <name type="scientific">Stieleria magnilauensis</name>
    <dbReference type="NCBI Taxonomy" id="2527963"/>
    <lineage>
        <taxon>Bacteria</taxon>
        <taxon>Pseudomonadati</taxon>
        <taxon>Planctomycetota</taxon>
        <taxon>Planctomycetia</taxon>
        <taxon>Pirellulales</taxon>
        <taxon>Pirellulaceae</taxon>
        <taxon>Stieleria</taxon>
    </lineage>
</organism>
<dbReference type="Gene3D" id="3.30.70.270">
    <property type="match status" value="1"/>
</dbReference>
<evidence type="ECO:0000259" key="4">
    <source>
        <dbReference type="PROSITE" id="PS51833"/>
    </source>
</evidence>
<dbReference type="PROSITE" id="PS50887">
    <property type="entry name" value="GGDEF"/>
    <property type="match status" value="1"/>
</dbReference>
<dbReference type="EC" id="2.7.7.65" evidence="1"/>
<evidence type="ECO:0000313" key="6">
    <source>
        <dbReference type="Proteomes" id="UP000318081"/>
    </source>
</evidence>
<dbReference type="InterPro" id="IPR050469">
    <property type="entry name" value="Diguanylate_Cyclase"/>
</dbReference>
<evidence type="ECO:0000313" key="5">
    <source>
        <dbReference type="EMBL" id="QDV84684.1"/>
    </source>
</evidence>
<dbReference type="InterPro" id="IPR043128">
    <property type="entry name" value="Rev_trsase/Diguanyl_cyclase"/>
</dbReference>
<feature type="domain" description="HDOD" evidence="4">
    <location>
        <begin position="25"/>
        <end position="216"/>
    </location>
</feature>
<dbReference type="EMBL" id="CP036432">
    <property type="protein sequence ID" value="QDV84684.1"/>
    <property type="molecule type" value="Genomic_DNA"/>
</dbReference>
<evidence type="ECO:0000256" key="2">
    <source>
        <dbReference type="ARBA" id="ARBA00034247"/>
    </source>
</evidence>
<name>A0ABX5XXX2_9BACT</name>
<dbReference type="InterPro" id="IPR000160">
    <property type="entry name" value="GGDEF_dom"/>
</dbReference>
<dbReference type="InterPro" id="IPR013976">
    <property type="entry name" value="HDOD"/>
</dbReference>
<comment type="catalytic activity">
    <reaction evidence="2">
        <text>2 GTP = 3',3'-c-di-GMP + 2 diphosphate</text>
        <dbReference type="Rhea" id="RHEA:24898"/>
        <dbReference type="ChEBI" id="CHEBI:33019"/>
        <dbReference type="ChEBI" id="CHEBI:37565"/>
        <dbReference type="ChEBI" id="CHEBI:58805"/>
        <dbReference type="EC" id="2.7.7.65"/>
    </reaction>
</comment>
<dbReference type="Pfam" id="PF08668">
    <property type="entry name" value="HDOD"/>
    <property type="match status" value="1"/>
</dbReference>
<dbReference type="CDD" id="cd01949">
    <property type="entry name" value="GGDEF"/>
    <property type="match status" value="1"/>
</dbReference>
<feature type="domain" description="GGDEF" evidence="3">
    <location>
        <begin position="357"/>
        <end position="491"/>
    </location>
</feature>
<dbReference type="Pfam" id="PF00990">
    <property type="entry name" value="GGDEF"/>
    <property type="match status" value="1"/>
</dbReference>
<dbReference type="PANTHER" id="PTHR45138:SF9">
    <property type="entry name" value="DIGUANYLATE CYCLASE DGCM-RELATED"/>
    <property type="match status" value="1"/>
</dbReference>
<dbReference type="SUPFAM" id="SSF109604">
    <property type="entry name" value="HD-domain/PDEase-like"/>
    <property type="match status" value="1"/>
</dbReference>
<keyword evidence="6" id="KW-1185">Reference proteome</keyword>
<accession>A0ABX5XXX2</accession>
<evidence type="ECO:0000256" key="1">
    <source>
        <dbReference type="ARBA" id="ARBA00012528"/>
    </source>
</evidence>
<dbReference type="PANTHER" id="PTHR45138">
    <property type="entry name" value="REGULATORY COMPONENTS OF SENSORY TRANSDUCTION SYSTEM"/>
    <property type="match status" value="1"/>
</dbReference>
<dbReference type="Gene3D" id="1.10.3210.10">
    <property type="entry name" value="Hypothetical protein af1432"/>
    <property type="match status" value="1"/>
</dbReference>
<gene>
    <name evidence="5" type="primary">cph2</name>
    <name evidence="5" type="ORF">TBK1r_36360</name>
</gene>
<dbReference type="SUPFAM" id="SSF55073">
    <property type="entry name" value="Nucleotide cyclase"/>
    <property type="match status" value="1"/>
</dbReference>
<dbReference type="Proteomes" id="UP000318081">
    <property type="component" value="Chromosome"/>
</dbReference>
<dbReference type="PROSITE" id="PS51833">
    <property type="entry name" value="HDOD"/>
    <property type="match status" value="1"/>
</dbReference>
<dbReference type="InterPro" id="IPR029787">
    <property type="entry name" value="Nucleotide_cyclase"/>
</dbReference>
<reference evidence="5 6" key="1">
    <citation type="submission" date="2019-02" db="EMBL/GenBank/DDBJ databases">
        <title>Deep-cultivation of Planctomycetes and their phenomic and genomic characterization uncovers novel biology.</title>
        <authorList>
            <person name="Wiegand S."/>
            <person name="Jogler M."/>
            <person name="Boedeker C."/>
            <person name="Pinto D."/>
            <person name="Vollmers J."/>
            <person name="Rivas-Marin E."/>
            <person name="Kohn T."/>
            <person name="Peeters S.H."/>
            <person name="Heuer A."/>
            <person name="Rast P."/>
            <person name="Oberbeckmann S."/>
            <person name="Bunk B."/>
            <person name="Jeske O."/>
            <person name="Meyerdierks A."/>
            <person name="Storesund J.E."/>
            <person name="Kallscheuer N."/>
            <person name="Luecker S."/>
            <person name="Lage O.M."/>
            <person name="Pohl T."/>
            <person name="Merkel B.J."/>
            <person name="Hornburger P."/>
            <person name="Mueller R.-W."/>
            <person name="Bruemmer F."/>
            <person name="Labrenz M."/>
            <person name="Spormann A.M."/>
            <person name="Op den Camp H."/>
            <person name="Overmann J."/>
            <person name="Amann R."/>
            <person name="Jetten M.S.M."/>
            <person name="Mascher T."/>
            <person name="Medema M.H."/>
            <person name="Devos D.P."/>
            <person name="Kaster A.-K."/>
            <person name="Ovreas L."/>
            <person name="Rohde M."/>
            <person name="Galperin M.Y."/>
            <person name="Jogler C."/>
        </authorList>
    </citation>
    <scope>NUCLEOTIDE SEQUENCE [LARGE SCALE GENOMIC DNA]</scope>
    <source>
        <strain evidence="5 6">TBK1r</strain>
    </source>
</reference>
<dbReference type="NCBIfam" id="TIGR00254">
    <property type="entry name" value="GGDEF"/>
    <property type="match status" value="1"/>
</dbReference>
<evidence type="ECO:0000259" key="3">
    <source>
        <dbReference type="PROSITE" id="PS50887"/>
    </source>
</evidence>
<sequence length="523" mass="57601">MMDCELSTKSTMNPDIAKIVEGENMPSPPTIAARLLDLVNQPDARIADITKVISADPKLSAKLIDYCNSPIVASARTVGSLQQAIPLLGMRTLRLLSLSFSLMDTQGQSGFPYDEFWRRSLATAIAAKLIAKQAEQNADESFLLGLVFNIGAMGIGNAYSDELALRFESDELLDKLSVDIEREICGADRYEVGSCLLEKWNFPVAMIEVLKTYDPDAADLPSKLFCVSQQVGKLLLSAEPADREIVGVRKSAGEMLGIQDEQFDALFDAMIAEWKGYETLFNFESIAFESIKDLEARAKESMVQISLGMERTIREMSEQQHELRQIALLDSLTQLKNRSAFDAEVFQLSNQFRRQSQSFGLIIADIDHFKIFNDTYGHAAGDDVLREVAACLKRNCRQYDTVYRFGGEEFVVLVGNCDYDSTLKVAERLRNAIETLQVDVGGNKLCVTTSLGVCWVDRGRHDNFNTLFEKADASLYEAKRKGRNNCVAITASSAHPSVIDAAGSHPTAQAPVGAAATVVSPTP</sequence>
<dbReference type="SMART" id="SM00267">
    <property type="entry name" value="GGDEF"/>
    <property type="match status" value="1"/>
</dbReference>
<protein>
    <recommendedName>
        <fullName evidence="1">diguanylate cyclase</fullName>
        <ecNumber evidence="1">2.7.7.65</ecNumber>
    </recommendedName>
</protein>